<dbReference type="GO" id="GO:0006508">
    <property type="term" value="P:proteolysis"/>
    <property type="evidence" value="ECO:0007669"/>
    <property type="project" value="UniProtKB-KW"/>
</dbReference>
<feature type="domain" description="Peptidase S8/S53" evidence="7">
    <location>
        <begin position="152"/>
        <end position="362"/>
    </location>
</feature>
<dbReference type="PROSITE" id="PS00138">
    <property type="entry name" value="SUBTILASE_SER"/>
    <property type="match status" value="1"/>
</dbReference>
<accession>A0A2V3IJW3</accession>
<evidence type="ECO:0000313" key="9">
    <source>
        <dbReference type="Proteomes" id="UP000247409"/>
    </source>
</evidence>
<dbReference type="PANTHER" id="PTHR43806">
    <property type="entry name" value="PEPTIDASE S8"/>
    <property type="match status" value="1"/>
</dbReference>
<evidence type="ECO:0000313" key="8">
    <source>
        <dbReference type="EMBL" id="PXF42338.1"/>
    </source>
</evidence>
<gene>
    <name evidence="8" type="ORF">BWQ96_07927</name>
</gene>
<dbReference type="GO" id="GO:0004252">
    <property type="term" value="F:serine-type endopeptidase activity"/>
    <property type="evidence" value="ECO:0007669"/>
    <property type="project" value="UniProtKB-UniRule"/>
</dbReference>
<dbReference type="InterPro" id="IPR036852">
    <property type="entry name" value="Peptidase_S8/S53_dom_sf"/>
</dbReference>
<keyword evidence="9" id="KW-1185">Reference proteome</keyword>
<name>A0A2V3IJW3_9FLOR</name>
<dbReference type="Gene3D" id="3.40.50.200">
    <property type="entry name" value="Peptidase S8/S53 domain"/>
    <property type="match status" value="1"/>
</dbReference>
<dbReference type="STRING" id="448386.A0A2V3IJW3"/>
<dbReference type="SUPFAM" id="SSF52743">
    <property type="entry name" value="Subtilisin-like"/>
    <property type="match status" value="1"/>
</dbReference>
<evidence type="ECO:0000256" key="6">
    <source>
        <dbReference type="SAM" id="SignalP"/>
    </source>
</evidence>
<dbReference type="PRINTS" id="PR00723">
    <property type="entry name" value="SUBTILISIN"/>
</dbReference>
<evidence type="ECO:0000256" key="5">
    <source>
        <dbReference type="PROSITE-ProRule" id="PRU01240"/>
    </source>
</evidence>
<comment type="caution">
    <text evidence="8">The sequence shown here is derived from an EMBL/GenBank/DDBJ whole genome shotgun (WGS) entry which is preliminary data.</text>
</comment>
<dbReference type="AlphaFoldDB" id="A0A2V3IJW3"/>
<dbReference type="EMBL" id="NBIV01000167">
    <property type="protein sequence ID" value="PXF42338.1"/>
    <property type="molecule type" value="Genomic_DNA"/>
</dbReference>
<protein>
    <submittedName>
        <fullName evidence="8">Proteinase K</fullName>
    </submittedName>
</protein>
<sequence>MFMKTAPLVILSLLVGTASTAFGQAIPGAFIVEVEGRCTGRCRQALRSALAANPDTAGCVPKRASLIGDLSFVDVICPPAASPASESAVNRALRSRVSTADASIKIVQQDMVVSTTTTDLWGIDEADGGVTKVNGSPVRDGLRTCSMTSQNGEGVNVWVLDTGCTPTAGGFCQGYYGGSDVCRDNNGHGTHVGGTVNHPVYGVAPAAVRSCVKVLSDSGSGSYSNVISGIEYAANNRNAFSNGDVINLSLGGGRFEPVNDAVVAARGLGVFFAIAAGNSADNACNYSPASAPGGGIFTVQAHNVNLNPASFTNFATSDLKCTDLSAPGVAIVSEGLDGSPVSYSGTSMASPHVAGACAVLLSDGLSPTRGRLAAEFVRIKIPGALNRRSLGLACA</sequence>
<feature type="chain" id="PRO_5016047504" evidence="6">
    <location>
        <begin position="24"/>
        <end position="395"/>
    </location>
</feature>
<dbReference type="PANTHER" id="PTHR43806:SF11">
    <property type="entry name" value="CEREVISIN-RELATED"/>
    <property type="match status" value="1"/>
</dbReference>
<keyword evidence="3 5" id="KW-0378">Hydrolase</keyword>
<dbReference type="InterPro" id="IPR023828">
    <property type="entry name" value="Peptidase_S8_Ser-AS"/>
</dbReference>
<dbReference type="OrthoDB" id="206201at2759"/>
<dbReference type="InterPro" id="IPR015500">
    <property type="entry name" value="Peptidase_S8_subtilisin-rel"/>
</dbReference>
<dbReference type="GO" id="GO:0005615">
    <property type="term" value="C:extracellular space"/>
    <property type="evidence" value="ECO:0007669"/>
    <property type="project" value="TreeGrafter"/>
</dbReference>
<feature type="active site" description="Charge relay system" evidence="5">
    <location>
        <position position="161"/>
    </location>
</feature>
<keyword evidence="2 5" id="KW-0645">Protease</keyword>
<feature type="signal peptide" evidence="6">
    <location>
        <begin position="1"/>
        <end position="23"/>
    </location>
</feature>
<keyword evidence="6" id="KW-0732">Signal</keyword>
<dbReference type="PROSITE" id="PS51892">
    <property type="entry name" value="SUBTILASE"/>
    <property type="match status" value="1"/>
</dbReference>
<feature type="active site" description="Charge relay system" evidence="5">
    <location>
        <position position="188"/>
    </location>
</feature>
<reference evidence="8 9" key="1">
    <citation type="journal article" date="2018" name="Mol. Biol. Evol.">
        <title>Analysis of the draft genome of the red seaweed Gracilariopsis chorda provides insights into genome size evolution in Rhodophyta.</title>
        <authorList>
            <person name="Lee J."/>
            <person name="Yang E.C."/>
            <person name="Graf L."/>
            <person name="Yang J.H."/>
            <person name="Qiu H."/>
            <person name="Zel Zion U."/>
            <person name="Chan C.X."/>
            <person name="Stephens T.G."/>
            <person name="Weber A.P.M."/>
            <person name="Boo G.H."/>
            <person name="Boo S.M."/>
            <person name="Kim K.M."/>
            <person name="Shin Y."/>
            <person name="Jung M."/>
            <person name="Lee S.J."/>
            <person name="Yim H.S."/>
            <person name="Lee J.H."/>
            <person name="Bhattacharya D."/>
            <person name="Yoon H.S."/>
        </authorList>
    </citation>
    <scope>NUCLEOTIDE SEQUENCE [LARGE SCALE GENOMIC DNA]</scope>
    <source>
        <strain evidence="8 9">SKKU-2015</strain>
        <tissue evidence="8">Whole body</tissue>
    </source>
</reference>
<dbReference type="Pfam" id="PF00082">
    <property type="entry name" value="Peptidase_S8"/>
    <property type="match status" value="1"/>
</dbReference>
<evidence type="ECO:0000259" key="7">
    <source>
        <dbReference type="Pfam" id="PF00082"/>
    </source>
</evidence>
<evidence type="ECO:0000256" key="3">
    <source>
        <dbReference type="ARBA" id="ARBA00022801"/>
    </source>
</evidence>
<evidence type="ECO:0000256" key="4">
    <source>
        <dbReference type="ARBA" id="ARBA00022825"/>
    </source>
</evidence>
<evidence type="ECO:0000256" key="1">
    <source>
        <dbReference type="ARBA" id="ARBA00011073"/>
    </source>
</evidence>
<dbReference type="InterPro" id="IPR050131">
    <property type="entry name" value="Peptidase_S8_subtilisin-like"/>
</dbReference>
<evidence type="ECO:0000256" key="2">
    <source>
        <dbReference type="ARBA" id="ARBA00022670"/>
    </source>
</evidence>
<keyword evidence="4 5" id="KW-0720">Serine protease</keyword>
<feature type="active site" description="Charge relay system" evidence="5">
    <location>
        <position position="347"/>
    </location>
</feature>
<dbReference type="Proteomes" id="UP000247409">
    <property type="component" value="Unassembled WGS sequence"/>
</dbReference>
<comment type="similarity">
    <text evidence="1 5">Belongs to the peptidase S8 family.</text>
</comment>
<dbReference type="InterPro" id="IPR000209">
    <property type="entry name" value="Peptidase_S8/S53_dom"/>
</dbReference>
<organism evidence="8 9">
    <name type="scientific">Gracilariopsis chorda</name>
    <dbReference type="NCBI Taxonomy" id="448386"/>
    <lineage>
        <taxon>Eukaryota</taxon>
        <taxon>Rhodophyta</taxon>
        <taxon>Florideophyceae</taxon>
        <taxon>Rhodymeniophycidae</taxon>
        <taxon>Gracilariales</taxon>
        <taxon>Gracilariaceae</taxon>
        <taxon>Gracilariopsis</taxon>
    </lineage>
</organism>
<proteinExistence type="inferred from homology"/>